<organism evidence="1 3">
    <name type="scientific">Bacillus canaveralius</name>
    <dbReference type="NCBI Taxonomy" id="1403243"/>
    <lineage>
        <taxon>Bacteria</taxon>
        <taxon>Bacillati</taxon>
        <taxon>Bacillota</taxon>
        <taxon>Bacilli</taxon>
        <taxon>Bacillales</taxon>
        <taxon>Bacillaceae</taxon>
        <taxon>Bacillus</taxon>
    </lineage>
</organism>
<reference evidence="1 3" key="1">
    <citation type="submission" date="2017-11" db="EMBL/GenBank/DDBJ databases">
        <title>Comparitive Functional Genomics of Dry Heat Resistant strains isolated from the Viking Spacecraft.</title>
        <authorList>
            <person name="Seuylemezian A."/>
            <person name="Cooper K."/>
            <person name="Vaishampayan P."/>
        </authorList>
    </citation>
    <scope>NUCLEOTIDE SEQUENCE [LARGE SCALE GENOMIC DNA]</scope>
    <source>
        <strain evidence="1 3">M4.6</strain>
    </source>
</reference>
<comment type="caution">
    <text evidence="1">The sequence shown here is derived from an EMBL/GenBank/DDBJ whole genome shotgun (WGS) entry which is preliminary data.</text>
</comment>
<protein>
    <recommendedName>
        <fullName evidence="5">DUF839 domain-containing protein</fullName>
    </recommendedName>
</protein>
<reference evidence="2 4" key="2">
    <citation type="submission" date="2017-12" db="EMBL/GenBank/DDBJ databases">
        <title>Comparative Functional Genomics of Dry Heat Resistant strains isolated from the Viking Spacecraft.</title>
        <authorList>
            <person name="Seuylemezian A."/>
            <person name="Cooper K."/>
            <person name="Vaishampayan P."/>
        </authorList>
    </citation>
    <scope>NUCLEOTIDE SEQUENCE [LARGE SCALE GENOMIC DNA]</scope>
    <source>
        <strain evidence="2 4">ATCC 29669</strain>
    </source>
</reference>
<evidence type="ECO:0008006" key="5">
    <source>
        <dbReference type="Google" id="ProtNLM"/>
    </source>
</evidence>
<evidence type="ECO:0000313" key="2">
    <source>
        <dbReference type="EMBL" id="PLR98586.1"/>
    </source>
</evidence>
<sequence>MVERWLTMSNGNYPYFAYYGNQQYQNYPQYVHERQTVRPLASYQPYGSLFSQFRPIRPSTQDQLIVPRGYQYDIVASWGDELGNGERFGFNNDFTCYFGGNPNEGLLWVNHEYIGNLSMYVSGYREEQGRRTREQIEIEKYNVGGSVIHIRKTRDGNWRIVKGSRYNRRITANTPIDLTGPAKGDPAVGGVSTVIGTFANCSGGKTLWNTVFSCEENYMDMIEDWSTAEQERKPEQEATDTTELNATHYGWVVEIDPYNPASTPKKHTFLGRFAHENAVMTLGRSGHVVVYTGDDANDRCVYKFVSDDVYRPELGKKNSRLLEKGTLYVADMGANEWRPLDINKNPKLREKYQTQGELLVNTRDAAKLVGGTPLDRPEDIEIHPRDGSIYIALTNNLEHGNYYGQIYRLVEDNNDSESTSFMYEIFVSGGPQSGLPARTT</sequence>
<dbReference type="Proteomes" id="UP000235114">
    <property type="component" value="Unassembled WGS sequence"/>
</dbReference>
<dbReference type="InterPro" id="IPR008557">
    <property type="entry name" value="PhoX"/>
</dbReference>
<dbReference type="OrthoDB" id="9801383at2"/>
<gene>
    <name evidence="1" type="ORF">CU635_01790</name>
    <name evidence="2" type="ORF">CVD25_07635</name>
</gene>
<dbReference type="Proteomes" id="UP000234951">
    <property type="component" value="Unassembled WGS sequence"/>
</dbReference>
<evidence type="ECO:0000313" key="4">
    <source>
        <dbReference type="Proteomes" id="UP000235114"/>
    </source>
</evidence>
<dbReference type="EMBL" id="PGVD01000021">
    <property type="protein sequence ID" value="PLR98586.1"/>
    <property type="molecule type" value="Genomic_DNA"/>
</dbReference>
<proteinExistence type="predicted"/>
<accession>A0A2N5GS37</accession>
<dbReference type="PANTHER" id="PTHR35399:SF2">
    <property type="entry name" value="DUF839 DOMAIN-CONTAINING PROTEIN"/>
    <property type="match status" value="1"/>
</dbReference>
<dbReference type="EMBL" id="PGVA01000003">
    <property type="protein sequence ID" value="PLR86353.1"/>
    <property type="molecule type" value="Genomic_DNA"/>
</dbReference>
<evidence type="ECO:0000313" key="1">
    <source>
        <dbReference type="EMBL" id="PLR86353.1"/>
    </source>
</evidence>
<dbReference type="AlphaFoldDB" id="A0A2N5GS37"/>
<dbReference type="PANTHER" id="PTHR35399">
    <property type="entry name" value="SLR8030 PROTEIN"/>
    <property type="match status" value="1"/>
</dbReference>
<dbReference type="Pfam" id="PF05787">
    <property type="entry name" value="PhoX"/>
    <property type="match status" value="1"/>
</dbReference>
<name>A0A2N5GS37_9BACI</name>
<evidence type="ECO:0000313" key="3">
    <source>
        <dbReference type="Proteomes" id="UP000234951"/>
    </source>
</evidence>
<keyword evidence="4" id="KW-1185">Reference proteome</keyword>